<dbReference type="AlphaFoldDB" id="A0A1F8A5R2"/>
<keyword evidence="3" id="KW-1185">Reference proteome</keyword>
<feature type="compositionally biased region" description="Basic and acidic residues" evidence="1">
    <location>
        <begin position="152"/>
        <end position="200"/>
    </location>
</feature>
<reference evidence="2 3" key="1">
    <citation type="journal article" date="2016" name="Genome Biol. Evol.">
        <title>Draft genome sequence of an aflatoxigenic Aspergillus species, A. bombycis.</title>
        <authorList>
            <person name="Moore G.G."/>
            <person name="Mack B.M."/>
            <person name="Beltz S.B."/>
            <person name="Gilbert M.K."/>
        </authorList>
    </citation>
    <scope>NUCLEOTIDE SEQUENCE [LARGE SCALE GENOMIC DNA]</scope>
    <source>
        <strain evidence="3">NRRL 26010</strain>
    </source>
</reference>
<dbReference type="OrthoDB" id="5403747at2759"/>
<feature type="region of interest" description="Disordered" evidence="1">
    <location>
        <begin position="43"/>
        <end position="203"/>
    </location>
</feature>
<proteinExistence type="predicted"/>
<dbReference type="RefSeq" id="XP_022390817.1">
    <property type="nucleotide sequence ID" value="XM_022530775.1"/>
</dbReference>
<protein>
    <recommendedName>
        <fullName evidence="4">Histone h1.3</fullName>
    </recommendedName>
</protein>
<evidence type="ECO:0000313" key="3">
    <source>
        <dbReference type="Proteomes" id="UP000179179"/>
    </source>
</evidence>
<dbReference type="STRING" id="109264.A0A1F8A5R2"/>
<accession>A0A1F8A5R2</accession>
<feature type="compositionally biased region" description="Low complexity" evidence="1">
    <location>
        <begin position="90"/>
        <end position="102"/>
    </location>
</feature>
<evidence type="ECO:0000256" key="1">
    <source>
        <dbReference type="SAM" id="MobiDB-lite"/>
    </source>
</evidence>
<name>A0A1F8A5R2_9EURO</name>
<dbReference type="Proteomes" id="UP000179179">
    <property type="component" value="Unassembled WGS sequence"/>
</dbReference>
<evidence type="ECO:0000313" key="2">
    <source>
        <dbReference type="EMBL" id="OGM47100.1"/>
    </source>
</evidence>
<sequence length="229" mass="25009">MSNKGKSDTLLGLTNSEQKILLLSILCTDESNKLDFDKLAQYGGYKNPASASTTYRNAKRKLNDYKPEPPISAEASAANTPKRGRPPKRAATTETPMAADTAAAEEEAAPAPKVKRQRITKKGIAQVVKKDSGEINRSSEDVIKSEPSSSKTKYEDSLKSEDSTIKEEESSGKEEVSIKEEMAAVKQEPEGIYDECKTEDETPMTNEELDAQFDAMYEAGIKTETEGDG</sequence>
<organism evidence="2 3">
    <name type="scientific">Aspergillus bombycis</name>
    <dbReference type="NCBI Taxonomy" id="109264"/>
    <lineage>
        <taxon>Eukaryota</taxon>
        <taxon>Fungi</taxon>
        <taxon>Dikarya</taxon>
        <taxon>Ascomycota</taxon>
        <taxon>Pezizomycotina</taxon>
        <taxon>Eurotiomycetes</taxon>
        <taxon>Eurotiomycetidae</taxon>
        <taxon>Eurotiales</taxon>
        <taxon>Aspergillaceae</taxon>
        <taxon>Aspergillus</taxon>
    </lineage>
</organism>
<gene>
    <name evidence="2" type="ORF">ABOM_003645</name>
</gene>
<evidence type="ECO:0008006" key="4">
    <source>
        <dbReference type="Google" id="ProtNLM"/>
    </source>
</evidence>
<comment type="caution">
    <text evidence="2">The sequence shown here is derived from an EMBL/GenBank/DDBJ whole genome shotgun (WGS) entry which is preliminary data.</text>
</comment>
<dbReference type="GeneID" id="34447035"/>
<dbReference type="EMBL" id="LYCR01000026">
    <property type="protein sequence ID" value="OGM47100.1"/>
    <property type="molecule type" value="Genomic_DNA"/>
</dbReference>
<feature type="compositionally biased region" description="Basic and acidic residues" evidence="1">
    <location>
        <begin position="128"/>
        <end position="144"/>
    </location>
</feature>